<dbReference type="Proteomes" id="UP001596997">
    <property type="component" value="Unassembled WGS sequence"/>
</dbReference>
<proteinExistence type="predicted"/>
<organism evidence="2 3">
    <name type="scientific">Pseudofulvibacter geojedonensis</name>
    <dbReference type="NCBI Taxonomy" id="1123758"/>
    <lineage>
        <taxon>Bacteria</taxon>
        <taxon>Pseudomonadati</taxon>
        <taxon>Bacteroidota</taxon>
        <taxon>Flavobacteriia</taxon>
        <taxon>Flavobacteriales</taxon>
        <taxon>Flavobacteriaceae</taxon>
        <taxon>Pseudofulvibacter</taxon>
    </lineage>
</organism>
<gene>
    <name evidence="2" type="ORF">ACFQ1O_07715</name>
</gene>
<feature type="transmembrane region" description="Helical" evidence="1">
    <location>
        <begin position="7"/>
        <end position="32"/>
    </location>
</feature>
<evidence type="ECO:0000313" key="3">
    <source>
        <dbReference type="Proteomes" id="UP001596997"/>
    </source>
</evidence>
<evidence type="ECO:0000256" key="1">
    <source>
        <dbReference type="SAM" id="Phobius"/>
    </source>
</evidence>
<feature type="transmembrane region" description="Helical" evidence="1">
    <location>
        <begin position="185"/>
        <end position="206"/>
    </location>
</feature>
<keyword evidence="3" id="KW-1185">Reference proteome</keyword>
<feature type="transmembrane region" description="Helical" evidence="1">
    <location>
        <begin position="212"/>
        <end position="232"/>
    </location>
</feature>
<dbReference type="RefSeq" id="WP_377715067.1">
    <property type="nucleotide sequence ID" value="NZ_JBHTJM010000008.1"/>
</dbReference>
<protein>
    <submittedName>
        <fullName evidence="2">Uncharacterized protein</fullName>
    </submittedName>
</protein>
<keyword evidence="1" id="KW-0812">Transmembrane</keyword>
<keyword evidence="1" id="KW-1133">Transmembrane helix</keyword>
<dbReference type="EMBL" id="JBHTJM010000008">
    <property type="protein sequence ID" value="MFD0963890.1"/>
    <property type="molecule type" value="Genomic_DNA"/>
</dbReference>
<feature type="transmembrane region" description="Helical" evidence="1">
    <location>
        <begin position="38"/>
        <end position="58"/>
    </location>
</feature>
<evidence type="ECO:0000313" key="2">
    <source>
        <dbReference type="EMBL" id="MFD0963890.1"/>
    </source>
</evidence>
<sequence>MLVKKQLPFYLIFGIPLVLLLTCLFLTTRLPFESQPFIFSNAIIADLLLTIPLVYYLLIRKTAIPKLTIVPVFVLGILLASKFIPVENQQYLQIIITYVFPLVELGVFIFLTINLYKLIKEFRRNKLRYQDFYDNLKQSASTILPNKISQLFATEISVLFYSFIHWKKESLSINEYSYHKNSGSVGLFLGLLLIITIELSVLHVLLAKWSETFAWVLTALSIYSAIQIIGFLKSIMKRPIILKGESLILRYGILSETIVSLHDIKKVVLSSKELEEGSDVVFLSPLGKLESHNIIIQLKNTNIVNRLYGLRKNYTSIAFYVDNPENFFFQLEENRKAL</sequence>
<feature type="transmembrane region" description="Helical" evidence="1">
    <location>
        <begin position="91"/>
        <end position="116"/>
    </location>
</feature>
<keyword evidence="1" id="KW-0472">Membrane</keyword>
<reference evidence="3" key="1">
    <citation type="journal article" date="2019" name="Int. J. Syst. Evol. Microbiol.">
        <title>The Global Catalogue of Microorganisms (GCM) 10K type strain sequencing project: providing services to taxonomists for standard genome sequencing and annotation.</title>
        <authorList>
            <consortium name="The Broad Institute Genomics Platform"/>
            <consortium name="The Broad Institute Genome Sequencing Center for Infectious Disease"/>
            <person name="Wu L."/>
            <person name="Ma J."/>
        </authorList>
    </citation>
    <scope>NUCLEOTIDE SEQUENCE [LARGE SCALE GENOMIC DNA]</scope>
    <source>
        <strain evidence="3">CCUG 62114</strain>
    </source>
</reference>
<accession>A0ABW3I2X1</accession>
<comment type="caution">
    <text evidence="2">The sequence shown here is derived from an EMBL/GenBank/DDBJ whole genome shotgun (WGS) entry which is preliminary data.</text>
</comment>
<name>A0ABW3I2X1_9FLAO</name>
<feature type="transmembrane region" description="Helical" evidence="1">
    <location>
        <begin position="67"/>
        <end position="85"/>
    </location>
</feature>